<comment type="catalytic activity">
    <reaction evidence="21">
        <text>ATP + H2O + xenobioticSide 1 = ADP + phosphate + xenobioticSide 2.</text>
        <dbReference type="EC" id="7.6.2.2"/>
    </reaction>
</comment>
<evidence type="ECO:0000256" key="13">
    <source>
        <dbReference type="ARBA" id="ARBA00022989"/>
    </source>
</evidence>
<evidence type="ECO:0000256" key="34">
    <source>
        <dbReference type="ARBA" id="ARBA00049205"/>
    </source>
</evidence>
<evidence type="ECO:0000256" key="21">
    <source>
        <dbReference type="ARBA" id="ARBA00034018"/>
    </source>
</evidence>
<feature type="transmembrane region" description="Helical" evidence="37">
    <location>
        <begin position="603"/>
        <end position="621"/>
    </location>
</feature>
<comment type="catalytic activity">
    <reaction evidence="30">
        <text>methotrexate(in) + ATP + H2O = methotrexate(out) + ADP + phosphate + H(+)</text>
        <dbReference type="Rhea" id="RHEA:61356"/>
        <dbReference type="ChEBI" id="CHEBI:15377"/>
        <dbReference type="ChEBI" id="CHEBI:15378"/>
        <dbReference type="ChEBI" id="CHEBI:30616"/>
        <dbReference type="ChEBI" id="CHEBI:43474"/>
        <dbReference type="ChEBI" id="CHEBI:50681"/>
        <dbReference type="ChEBI" id="CHEBI:456216"/>
    </reaction>
    <physiologicalReaction direction="left-to-right" evidence="30">
        <dbReference type="Rhea" id="RHEA:61357"/>
    </physiologicalReaction>
</comment>
<evidence type="ECO:0000256" key="14">
    <source>
        <dbReference type="ARBA" id="ARBA00023055"/>
    </source>
</evidence>
<keyword evidence="13 37" id="KW-1133">Transmembrane helix</keyword>
<evidence type="ECO:0000256" key="30">
    <source>
        <dbReference type="ARBA" id="ARBA00048296"/>
    </source>
</evidence>
<evidence type="ECO:0000256" key="4">
    <source>
        <dbReference type="ARBA" id="ARBA00012191"/>
    </source>
</evidence>
<dbReference type="InterPro" id="IPR027417">
    <property type="entry name" value="P-loop_NTPase"/>
</dbReference>
<evidence type="ECO:0000256" key="22">
    <source>
        <dbReference type="ARBA" id="ARBA00046614"/>
    </source>
</evidence>
<dbReference type="Pfam" id="PF19055">
    <property type="entry name" value="ABC2_membrane_7"/>
    <property type="match status" value="1"/>
</dbReference>
<feature type="transmembrane region" description="Helical" evidence="37">
    <location>
        <begin position="364"/>
        <end position="384"/>
    </location>
</feature>
<keyword evidence="14" id="KW-0445">Lipid transport</keyword>
<comment type="similarity">
    <text evidence="3">Belongs to the ABC transporter superfamily. ABCG family. Eye pigment precursor importer (TC 3.A.1.204) subfamily.</text>
</comment>
<feature type="domain" description="ABC transporter" evidence="38">
    <location>
        <begin position="4"/>
        <end position="253"/>
    </location>
</feature>
<dbReference type="InterPro" id="IPR013525">
    <property type="entry name" value="ABC2_TM"/>
</dbReference>
<evidence type="ECO:0000256" key="1">
    <source>
        <dbReference type="ARBA" id="ARBA00004225"/>
    </source>
</evidence>
<feature type="transmembrane region" description="Helical" evidence="37">
    <location>
        <begin position="510"/>
        <end position="536"/>
    </location>
</feature>
<dbReference type="GO" id="GO:0008559">
    <property type="term" value="F:ABC-type xenobiotic transporter activity"/>
    <property type="evidence" value="ECO:0007669"/>
    <property type="project" value="UniProtKB-EC"/>
</dbReference>
<evidence type="ECO:0000256" key="28">
    <source>
        <dbReference type="ARBA" id="ARBA00047877"/>
    </source>
</evidence>
<comment type="catalytic activity">
    <reaction evidence="33">
        <text>4-methylumbelliferone sulfate(in) + ATP + H2O = 4-methylumbelliferone sulfate(out) + ADP + phosphate + H(+)</text>
        <dbReference type="Rhea" id="RHEA:61368"/>
        <dbReference type="ChEBI" id="CHEBI:15377"/>
        <dbReference type="ChEBI" id="CHEBI:15378"/>
        <dbReference type="ChEBI" id="CHEBI:30616"/>
        <dbReference type="ChEBI" id="CHEBI:43474"/>
        <dbReference type="ChEBI" id="CHEBI:144581"/>
        <dbReference type="ChEBI" id="CHEBI:456216"/>
    </reaction>
    <physiologicalReaction direction="left-to-right" evidence="33">
        <dbReference type="Rhea" id="RHEA:61369"/>
    </physiologicalReaction>
</comment>
<dbReference type="EMBL" id="WBMZ01012049">
    <property type="protein sequence ID" value="NXY22536.1"/>
    <property type="molecule type" value="Genomic_DNA"/>
</dbReference>
<evidence type="ECO:0000256" key="36">
    <source>
        <dbReference type="ARBA" id="ARBA00052001"/>
    </source>
</evidence>
<dbReference type="FunFam" id="3.40.50.300:FF:000622">
    <property type="entry name" value="ATP-binding cassette sub-family G member 2"/>
    <property type="match status" value="1"/>
</dbReference>
<dbReference type="InterPro" id="IPR050352">
    <property type="entry name" value="ABCG_transporters"/>
</dbReference>
<dbReference type="InterPro" id="IPR043926">
    <property type="entry name" value="ABCG_dom"/>
</dbReference>
<comment type="subunit">
    <text evidence="22">Homodimer; disulfide-linked. The minimal functional unit is a homodimer, but the major oligomeric form in plasma membrane is a homotetramer with possibility of higher order oligomerization up to homododecamers.</text>
</comment>
<reference evidence="39" key="1">
    <citation type="submission" date="2020-02" db="EMBL/GenBank/DDBJ databases">
        <title>Bird 10,000 Genomes (B10K) Project - Family phase.</title>
        <authorList>
            <person name="Zhang G."/>
        </authorList>
    </citation>
    <scope>NUCLEOTIDE SEQUENCE</scope>
    <source>
        <strain evidence="39">B10K-DU-029-61</strain>
        <tissue evidence="39">Blood</tissue>
    </source>
</reference>
<dbReference type="EC" id="7.6.2.2" evidence="4"/>
<evidence type="ECO:0000256" key="31">
    <source>
        <dbReference type="ARBA" id="ARBA00048455"/>
    </source>
</evidence>
<dbReference type="GO" id="GO:0016887">
    <property type="term" value="F:ATP hydrolysis activity"/>
    <property type="evidence" value="ECO:0007669"/>
    <property type="project" value="InterPro"/>
</dbReference>
<dbReference type="GO" id="GO:0031966">
    <property type="term" value="C:mitochondrial membrane"/>
    <property type="evidence" value="ECO:0007669"/>
    <property type="project" value="UniProtKB-SubCell"/>
</dbReference>
<evidence type="ECO:0000256" key="32">
    <source>
        <dbReference type="ARBA" id="ARBA00048665"/>
    </source>
</evidence>
<evidence type="ECO:0000256" key="27">
    <source>
        <dbReference type="ARBA" id="ARBA00047576"/>
    </source>
</evidence>
<comment type="catalytic activity">
    <reaction evidence="28">
        <text>4-methylumbelliferone beta-D-glucuronate(in) + ATP + H2O = 4-methylumbelliferone beta-D-glucuronate(out) + ADP + phosphate + H(+)</text>
        <dbReference type="Rhea" id="RHEA:61372"/>
        <dbReference type="ChEBI" id="CHEBI:15377"/>
        <dbReference type="ChEBI" id="CHEBI:15378"/>
        <dbReference type="ChEBI" id="CHEBI:30616"/>
        <dbReference type="ChEBI" id="CHEBI:43474"/>
        <dbReference type="ChEBI" id="CHEBI:144582"/>
        <dbReference type="ChEBI" id="CHEBI:456216"/>
    </reaction>
    <physiologicalReaction direction="left-to-right" evidence="28">
        <dbReference type="Rhea" id="RHEA:61373"/>
    </physiologicalReaction>
</comment>
<evidence type="ECO:0000256" key="10">
    <source>
        <dbReference type="ARBA" id="ARBA00022741"/>
    </source>
</evidence>
<dbReference type="GO" id="GO:0016324">
    <property type="term" value="C:apical plasma membrane"/>
    <property type="evidence" value="ECO:0007669"/>
    <property type="project" value="UniProtKB-SubCell"/>
</dbReference>
<comment type="catalytic activity">
    <reaction evidence="26">
        <text>5,7-dimethyl-2-methylamino-4-(3-pyridylmethyl)-1,3-benzothiazol-6-yl sulfate(in) + ATP + H2O = 5,7-dimethyl-2-methylamino-4-(3-pyridylmethyl)-1,3-benzothiazol-6-yl sulfate(out) + ADP + phosphate + H(+)</text>
        <dbReference type="Rhea" id="RHEA:61376"/>
        <dbReference type="ChEBI" id="CHEBI:15377"/>
        <dbReference type="ChEBI" id="CHEBI:15378"/>
        <dbReference type="ChEBI" id="CHEBI:30616"/>
        <dbReference type="ChEBI" id="CHEBI:43474"/>
        <dbReference type="ChEBI" id="CHEBI:144583"/>
        <dbReference type="ChEBI" id="CHEBI:456216"/>
    </reaction>
    <physiologicalReaction direction="left-to-right" evidence="26">
        <dbReference type="Rhea" id="RHEA:61377"/>
    </physiologicalReaction>
</comment>
<evidence type="ECO:0000256" key="7">
    <source>
        <dbReference type="ARBA" id="ARBA00022475"/>
    </source>
</evidence>
<evidence type="ECO:0000256" key="15">
    <source>
        <dbReference type="ARBA" id="ARBA00023128"/>
    </source>
</evidence>
<accession>A0A852P5X8</accession>
<evidence type="ECO:0000256" key="2">
    <source>
        <dbReference type="ARBA" id="ARBA00004424"/>
    </source>
</evidence>
<evidence type="ECO:0000256" key="11">
    <source>
        <dbReference type="ARBA" id="ARBA00022840"/>
    </source>
</evidence>
<dbReference type="InterPro" id="IPR003593">
    <property type="entry name" value="AAA+_ATPase"/>
</dbReference>
<gene>
    <name evidence="39" type="primary">Abcg2_1</name>
    <name evidence="39" type="ORF">ATRCLA_R06158</name>
</gene>
<comment type="catalytic activity">
    <reaction evidence="36">
        <text>itaconate(in) + ATP + H2O = itaconate(out) + ADP + phosphate + H(+)</text>
        <dbReference type="Rhea" id="RHEA:82291"/>
        <dbReference type="ChEBI" id="CHEBI:15377"/>
        <dbReference type="ChEBI" id="CHEBI:15378"/>
        <dbReference type="ChEBI" id="CHEBI:17240"/>
        <dbReference type="ChEBI" id="CHEBI:30616"/>
        <dbReference type="ChEBI" id="CHEBI:43474"/>
        <dbReference type="ChEBI" id="CHEBI:456216"/>
    </reaction>
    <physiologicalReaction direction="left-to-right" evidence="36">
        <dbReference type="Rhea" id="RHEA:82292"/>
    </physiologicalReaction>
</comment>
<comment type="catalytic activity">
    <reaction evidence="35">
        <text>5,7-dimethyl-2-methylamino-4-(3-pyridylmethyl)-1,3-benzothiazol-6-yl beta-D-glucuronate(in) + ATP + H2O = 5,7-dimethyl-2-methylamino-4-(3-pyridylmethyl)-1,3-benzothiazol-6-yl beta-D-glucuronate(out) + ADP + phosphate + H(+)</text>
        <dbReference type="Rhea" id="RHEA:61384"/>
        <dbReference type="ChEBI" id="CHEBI:15377"/>
        <dbReference type="ChEBI" id="CHEBI:15378"/>
        <dbReference type="ChEBI" id="CHEBI:30616"/>
        <dbReference type="ChEBI" id="CHEBI:43474"/>
        <dbReference type="ChEBI" id="CHEBI:144584"/>
        <dbReference type="ChEBI" id="CHEBI:456216"/>
    </reaction>
    <physiologicalReaction direction="left-to-right" evidence="35">
        <dbReference type="Rhea" id="RHEA:61385"/>
    </physiologicalReaction>
</comment>
<comment type="catalytic activity">
    <reaction evidence="23">
        <text>dehydroepiandrosterone 3-sulfate(in) + ATP + H2O = dehydroepiandrosterone 3-sulfate(out) + ADP + phosphate + H(+)</text>
        <dbReference type="Rhea" id="RHEA:61364"/>
        <dbReference type="ChEBI" id="CHEBI:15377"/>
        <dbReference type="ChEBI" id="CHEBI:15378"/>
        <dbReference type="ChEBI" id="CHEBI:30616"/>
        <dbReference type="ChEBI" id="CHEBI:43474"/>
        <dbReference type="ChEBI" id="CHEBI:57905"/>
        <dbReference type="ChEBI" id="CHEBI:456216"/>
    </reaction>
    <physiologicalReaction direction="left-to-right" evidence="23">
        <dbReference type="Rhea" id="RHEA:61365"/>
    </physiologicalReaction>
</comment>
<dbReference type="SMART" id="SM00382">
    <property type="entry name" value="AAA"/>
    <property type="match status" value="1"/>
</dbReference>
<evidence type="ECO:0000256" key="33">
    <source>
        <dbReference type="ARBA" id="ARBA00049018"/>
    </source>
</evidence>
<comment type="catalytic activity">
    <reaction evidence="24">
        <text>sphing-4-enine 1-phosphate(in) + ATP + H2O = sphing-4-enine 1-phosphate(out) + ADP + phosphate + H(+)</text>
        <dbReference type="Rhea" id="RHEA:38951"/>
        <dbReference type="ChEBI" id="CHEBI:15377"/>
        <dbReference type="ChEBI" id="CHEBI:15378"/>
        <dbReference type="ChEBI" id="CHEBI:30616"/>
        <dbReference type="ChEBI" id="CHEBI:43474"/>
        <dbReference type="ChEBI" id="CHEBI:60119"/>
        <dbReference type="ChEBI" id="CHEBI:456216"/>
    </reaction>
    <physiologicalReaction direction="left-to-right" evidence="24">
        <dbReference type="Rhea" id="RHEA:38952"/>
    </physiologicalReaction>
</comment>
<keyword evidence="12" id="KW-1278">Translocase</keyword>
<evidence type="ECO:0000256" key="9">
    <source>
        <dbReference type="ARBA" id="ARBA00022692"/>
    </source>
</evidence>
<evidence type="ECO:0000256" key="19">
    <source>
        <dbReference type="ARBA" id="ARBA00031839"/>
    </source>
</evidence>
<dbReference type="PANTHER" id="PTHR48041">
    <property type="entry name" value="ABC TRANSPORTER G FAMILY MEMBER 28"/>
    <property type="match status" value="1"/>
</dbReference>
<dbReference type="AlphaFoldDB" id="A0A852P5X8"/>
<dbReference type="InterPro" id="IPR003439">
    <property type="entry name" value="ABC_transporter-like_ATP-bd"/>
</dbReference>
<keyword evidence="8" id="KW-0597">Phosphoprotein</keyword>
<dbReference type="Pfam" id="PF00005">
    <property type="entry name" value="ABC_tran"/>
    <property type="match status" value="1"/>
</dbReference>
<dbReference type="GO" id="GO:0032217">
    <property type="term" value="F:riboflavin transmembrane transporter activity"/>
    <property type="evidence" value="ECO:0007669"/>
    <property type="project" value="TreeGrafter"/>
</dbReference>
<dbReference type="GO" id="GO:0006869">
    <property type="term" value="P:lipid transport"/>
    <property type="evidence" value="ECO:0007669"/>
    <property type="project" value="UniProtKB-KW"/>
</dbReference>
<feature type="non-terminal residue" evidence="39">
    <location>
        <position position="628"/>
    </location>
</feature>
<comment type="subcellular location">
    <subcellularLocation>
        <location evidence="2">Apical cell membrane</location>
        <topology evidence="2">Multi-pass membrane protein</topology>
    </subcellularLocation>
    <subcellularLocation>
        <location evidence="1">Mitochondrion membrane</location>
        <topology evidence="1">Multi-pass membrane protein</topology>
    </subcellularLocation>
</comment>
<evidence type="ECO:0000256" key="23">
    <source>
        <dbReference type="ARBA" id="ARBA00047279"/>
    </source>
</evidence>
<feature type="transmembrane region" description="Helical" evidence="37">
    <location>
        <begin position="447"/>
        <end position="465"/>
    </location>
</feature>
<keyword evidence="9 37" id="KW-0812">Transmembrane</keyword>
<evidence type="ECO:0000256" key="25">
    <source>
        <dbReference type="ARBA" id="ARBA00047516"/>
    </source>
</evidence>
<evidence type="ECO:0000256" key="35">
    <source>
        <dbReference type="ARBA" id="ARBA00049490"/>
    </source>
</evidence>
<evidence type="ECO:0000256" key="12">
    <source>
        <dbReference type="ARBA" id="ARBA00022967"/>
    </source>
</evidence>
<evidence type="ECO:0000256" key="5">
    <source>
        <dbReference type="ARBA" id="ARBA00019542"/>
    </source>
</evidence>
<dbReference type="OrthoDB" id="66620at2759"/>
<evidence type="ECO:0000259" key="38">
    <source>
        <dbReference type="PROSITE" id="PS50893"/>
    </source>
</evidence>
<evidence type="ECO:0000256" key="29">
    <source>
        <dbReference type="ARBA" id="ARBA00048280"/>
    </source>
</evidence>
<evidence type="ECO:0000256" key="3">
    <source>
        <dbReference type="ARBA" id="ARBA00005814"/>
    </source>
</evidence>
<keyword evidence="11" id="KW-0067">ATP-binding</keyword>
<evidence type="ECO:0000313" key="39">
    <source>
        <dbReference type="EMBL" id="NXY22536.1"/>
    </source>
</evidence>
<comment type="catalytic activity">
    <reaction evidence="34">
        <text>indoxyl sulfate(in) + ATP + H2O = indoxyl sulfate(out) + ADP + phosphate + H(+)</text>
        <dbReference type="Rhea" id="RHEA:61332"/>
        <dbReference type="ChEBI" id="CHEBI:15377"/>
        <dbReference type="ChEBI" id="CHEBI:15378"/>
        <dbReference type="ChEBI" id="CHEBI:30616"/>
        <dbReference type="ChEBI" id="CHEBI:43474"/>
        <dbReference type="ChEBI" id="CHEBI:144643"/>
        <dbReference type="ChEBI" id="CHEBI:456216"/>
    </reaction>
    <physiologicalReaction direction="left-to-right" evidence="34">
        <dbReference type="Rhea" id="RHEA:61333"/>
    </physiologicalReaction>
</comment>
<evidence type="ECO:0000313" key="40">
    <source>
        <dbReference type="Proteomes" id="UP000658642"/>
    </source>
</evidence>
<comment type="catalytic activity">
    <reaction evidence="32">
        <text>urate(in) + ATP + H2O = urate(out) + ADP + phosphate + H(+)</text>
        <dbReference type="Rhea" id="RHEA:16461"/>
        <dbReference type="ChEBI" id="CHEBI:15377"/>
        <dbReference type="ChEBI" id="CHEBI:15378"/>
        <dbReference type="ChEBI" id="CHEBI:17775"/>
        <dbReference type="ChEBI" id="CHEBI:30616"/>
        <dbReference type="ChEBI" id="CHEBI:43474"/>
        <dbReference type="ChEBI" id="CHEBI:456216"/>
    </reaction>
    <physiologicalReaction direction="left-to-right" evidence="32">
        <dbReference type="Rhea" id="RHEA:16462"/>
    </physiologicalReaction>
</comment>
<keyword evidence="7" id="KW-1003">Cell membrane</keyword>
<dbReference type="CDD" id="cd03213">
    <property type="entry name" value="ABCG_EPDR"/>
    <property type="match status" value="1"/>
</dbReference>
<evidence type="ECO:0000256" key="18">
    <source>
        <dbReference type="ARBA" id="ARBA00023180"/>
    </source>
</evidence>
<dbReference type="SUPFAM" id="SSF52540">
    <property type="entry name" value="P-loop containing nucleoside triphosphate hydrolases"/>
    <property type="match status" value="1"/>
</dbReference>
<evidence type="ECO:0000256" key="6">
    <source>
        <dbReference type="ARBA" id="ARBA00022448"/>
    </source>
</evidence>
<evidence type="ECO:0000256" key="24">
    <source>
        <dbReference type="ARBA" id="ARBA00047354"/>
    </source>
</evidence>
<keyword evidence="10" id="KW-0547">Nucleotide-binding</keyword>
<keyword evidence="17" id="KW-1015">Disulfide bond</keyword>
<evidence type="ECO:0000256" key="37">
    <source>
        <dbReference type="SAM" id="Phobius"/>
    </source>
</evidence>
<comment type="catalytic activity">
    <reaction evidence="25">
        <text>estrone 3-sulfate(in) + ATP + H2O = estrone 3-sulfate(out) + ADP + phosphate + H(+)</text>
        <dbReference type="Rhea" id="RHEA:61348"/>
        <dbReference type="ChEBI" id="CHEBI:15377"/>
        <dbReference type="ChEBI" id="CHEBI:15378"/>
        <dbReference type="ChEBI" id="CHEBI:30616"/>
        <dbReference type="ChEBI" id="CHEBI:43474"/>
        <dbReference type="ChEBI" id="CHEBI:60050"/>
        <dbReference type="ChEBI" id="CHEBI:456216"/>
    </reaction>
    <physiologicalReaction direction="left-to-right" evidence="25">
        <dbReference type="Rhea" id="RHEA:61349"/>
    </physiologicalReaction>
</comment>
<evidence type="ECO:0000256" key="26">
    <source>
        <dbReference type="ARBA" id="ARBA00047542"/>
    </source>
</evidence>
<keyword evidence="6" id="KW-0813">Transport</keyword>
<protein>
    <recommendedName>
        <fullName evidence="5">Broad substrate specificity ATP-binding cassette transporter ABCG2</fullName>
        <ecNumber evidence="4">7.6.2.2</ecNumber>
    </recommendedName>
    <alternativeName>
        <fullName evidence="19">ATP-binding cassette sub-family G member 2</fullName>
    </alternativeName>
    <alternativeName>
        <fullName evidence="20">Urate exporter</fullName>
    </alternativeName>
</protein>
<feature type="transmembrane region" description="Helical" evidence="37">
    <location>
        <begin position="477"/>
        <end position="498"/>
    </location>
</feature>
<sequence>GSVLTFHNICYRVKMKTGFLCCQKTANKEVLRDVNGIMKPGLNAILGPTGSGKSSLLDILAARKDPRGLSGDILINGAPQPANFKCTSGYVVQDDVVMGTLTVRENLKFSAALRLPKSVKEQEKNERVNQIIKELGLSKVADSKVGTQFSRGVSGGERKRTSIGMELITDPAILFLDEPTTGLDASTANAVLLLLKRMAKQGKTIIFSIHQPRYSIFRLFDNLTLLAAGRVLYHGPAPQAIEYFQCIGYQCEPYNNPADFFLDIINGDSTAVAMKKADESNTAESPEEHTEYDKTLAEQLAEKYSNSAYYRETKALLENISSGNKRKTKGVFRQITYANSFLHQLKWVSRRTFKNLIGNPQASIAQVCVTAFLGLIVGAIFFDLKEDSAGLQNRVGAMFFLTTNQCFSSVSAIELFVVEKKIFTHEYISGYYRTSAYFISKLMADLIPIRTLPSIIFTCIVYFMLGKYGLKPTVGAFFTMMFTLMMVSYTATSMALAIAAGQSMVTVANLLMTIVFIFMIIFSGLLVNLTSIMSWLSWLKYFSIPRYGMTALQINELTGLNFCSSINNTFIQVCVSICRACTGEEYLKSQGIDASTWGLWQNHVALACMSVIFFTIAYLKLHFMKKFS</sequence>
<proteinExistence type="inferred from homology"/>
<comment type="catalytic activity">
    <reaction evidence="31">
        <text>pheophorbide a(in) + ATP + H2O = pheophorbide a(out) + ADP + phosphate + H(+)</text>
        <dbReference type="Rhea" id="RHEA:61360"/>
        <dbReference type="ChEBI" id="CHEBI:15377"/>
        <dbReference type="ChEBI" id="CHEBI:15378"/>
        <dbReference type="ChEBI" id="CHEBI:30616"/>
        <dbReference type="ChEBI" id="CHEBI:43474"/>
        <dbReference type="ChEBI" id="CHEBI:58687"/>
        <dbReference type="ChEBI" id="CHEBI:456216"/>
    </reaction>
    <physiologicalReaction direction="left-to-right" evidence="31">
        <dbReference type="Rhea" id="RHEA:61361"/>
    </physiologicalReaction>
</comment>
<dbReference type="Proteomes" id="UP000658642">
    <property type="component" value="Unassembled WGS sequence"/>
</dbReference>
<evidence type="ECO:0000256" key="8">
    <source>
        <dbReference type="ARBA" id="ARBA00022553"/>
    </source>
</evidence>
<keyword evidence="16 37" id="KW-0472">Membrane</keyword>
<dbReference type="PANTHER" id="PTHR48041:SF92">
    <property type="entry name" value="BROAD SUBSTRATE SPECIFICITY ATP-BINDING CASSETTE TRANSPORTER ABCG2"/>
    <property type="match status" value="1"/>
</dbReference>
<name>A0A852P5X8_9PASS</name>
<keyword evidence="40" id="KW-1185">Reference proteome</keyword>
<comment type="catalytic activity">
    <reaction evidence="27">
        <text>17beta-estradiol 17-O-(beta-D-glucuronate)(in) + ATP + H2O = 17beta-estradiol 17-O-(beta-D-glucuronate)(out) + ADP + phosphate + H(+)</text>
        <dbReference type="Rhea" id="RHEA:60128"/>
        <dbReference type="ChEBI" id="CHEBI:15377"/>
        <dbReference type="ChEBI" id="CHEBI:15378"/>
        <dbReference type="ChEBI" id="CHEBI:30616"/>
        <dbReference type="ChEBI" id="CHEBI:43474"/>
        <dbReference type="ChEBI" id="CHEBI:82961"/>
        <dbReference type="ChEBI" id="CHEBI:456216"/>
    </reaction>
    <physiologicalReaction direction="left-to-right" evidence="27">
        <dbReference type="Rhea" id="RHEA:60129"/>
    </physiologicalReaction>
</comment>
<evidence type="ECO:0000256" key="17">
    <source>
        <dbReference type="ARBA" id="ARBA00023157"/>
    </source>
</evidence>
<comment type="catalytic activity">
    <reaction evidence="29">
        <text>riboflavin(in) + ATP + H2O = riboflavin(out) + ADP + phosphate + H(+)</text>
        <dbReference type="Rhea" id="RHEA:61352"/>
        <dbReference type="ChEBI" id="CHEBI:15377"/>
        <dbReference type="ChEBI" id="CHEBI:15378"/>
        <dbReference type="ChEBI" id="CHEBI:30616"/>
        <dbReference type="ChEBI" id="CHEBI:43474"/>
        <dbReference type="ChEBI" id="CHEBI:57986"/>
        <dbReference type="ChEBI" id="CHEBI:456216"/>
    </reaction>
    <physiologicalReaction direction="left-to-right" evidence="29">
        <dbReference type="Rhea" id="RHEA:61353"/>
    </physiologicalReaction>
</comment>
<keyword evidence="18" id="KW-0325">Glycoprotein</keyword>
<dbReference type="Pfam" id="PF01061">
    <property type="entry name" value="ABC2_membrane"/>
    <property type="match status" value="1"/>
</dbReference>
<organism evidence="39 40">
    <name type="scientific">Atrichornis clamosus</name>
    <dbReference type="NCBI Taxonomy" id="449594"/>
    <lineage>
        <taxon>Eukaryota</taxon>
        <taxon>Metazoa</taxon>
        <taxon>Chordata</taxon>
        <taxon>Craniata</taxon>
        <taxon>Vertebrata</taxon>
        <taxon>Euteleostomi</taxon>
        <taxon>Archelosauria</taxon>
        <taxon>Archosauria</taxon>
        <taxon>Dinosauria</taxon>
        <taxon>Saurischia</taxon>
        <taxon>Theropoda</taxon>
        <taxon>Coelurosauria</taxon>
        <taxon>Aves</taxon>
        <taxon>Neognathae</taxon>
        <taxon>Neoaves</taxon>
        <taxon>Telluraves</taxon>
        <taxon>Australaves</taxon>
        <taxon>Passeriformes</taxon>
        <taxon>Menuridae</taxon>
        <taxon>Atrichornis</taxon>
    </lineage>
</organism>
<dbReference type="PROSITE" id="PS50893">
    <property type="entry name" value="ABC_TRANSPORTER_2"/>
    <property type="match status" value="1"/>
</dbReference>
<feature type="non-terminal residue" evidence="39">
    <location>
        <position position="1"/>
    </location>
</feature>
<evidence type="ECO:0000256" key="16">
    <source>
        <dbReference type="ARBA" id="ARBA00023136"/>
    </source>
</evidence>
<evidence type="ECO:0000256" key="20">
    <source>
        <dbReference type="ARBA" id="ARBA00031848"/>
    </source>
</evidence>
<dbReference type="GO" id="GO:0015562">
    <property type="term" value="F:efflux transmembrane transporter activity"/>
    <property type="evidence" value="ECO:0007669"/>
    <property type="project" value="UniProtKB-ARBA"/>
</dbReference>
<dbReference type="Gene3D" id="3.40.50.300">
    <property type="entry name" value="P-loop containing nucleotide triphosphate hydrolases"/>
    <property type="match status" value="1"/>
</dbReference>
<keyword evidence="15" id="KW-0496">Mitochondrion</keyword>
<dbReference type="GO" id="GO:0005524">
    <property type="term" value="F:ATP binding"/>
    <property type="evidence" value="ECO:0007669"/>
    <property type="project" value="UniProtKB-KW"/>
</dbReference>
<comment type="caution">
    <text evidence="39">The sequence shown here is derived from an EMBL/GenBank/DDBJ whole genome shotgun (WGS) entry which is preliminary data.</text>
</comment>